<gene>
    <name evidence="1" type="ORF">ACFQ0F_11630</name>
</gene>
<reference evidence="2" key="1">
    <citation type="journal article" date="2019" name="Int. J. Syst. Evol. Microbiol.">
        <title>The Global Catalogue of Microorganisms (GCM) 10K type strain sequencing project: providing services to taxonomists for standard genome sequencing and annotation.</title>
        <authorList>
            <consortium name="The Broad Institute Genomics Platform"/>
            <consortium name="The Broad Institute Genome Sequencing Center for Infectious Disease"/>
            <person name="Wu L."/>
            <person name="Ma J."/>
        </authorList>
    </citation>
    <scope>NUCLEOTIDE SEQUENCE [LARGE SCALE GENOMIC DNA]</scope>
    <source>
        <strain evidence="2">CCUG 63419</strain>
    </source>
</reference>
<comment type="caution">
    <text evidence="1">The sequence shown here is derived from an EMBL/GenBank/DDBJ whole genome shotgun (WGS) entry which is preliminary data.</text>
</comment>
<dbReference type="RefSeq" id="WP_340675102.1">
    <property type="nucleotide sequence ID" value="NZ_JBHTIT010000002.1"/>
</dbReference>
<keyword evidence="2" id="KW-1185">Reference proteome</keyword>
<dbReference type="Proteomes" id="UP001597044">
    <property type="component" value="Unassembled WGS sequence"/>
</dbReference>
<name>A0ABW3HJT1_9GAMM</name>
<evidence type="ECO:0008006" key="3">
    <source>
        <dbReference type="Google" id="ProtNLM"/>
    </source>
</evidence>
<evidence type="ECO:0000313" key="1">
    <source>
        <dbReference type="EMBL" id="MFD0951024.1"/>
    </source>
</evidence>
<organism evidence="1 2">
    <name type="scientific">Paraperlucidibaca wandonensis</name>
    <dbReference type="NCBI Taxonomy" id="1268273"/>
    <lineage>
        <taxon>Bacteria</taxon>
        <taxon>Pseudomonadati</taxon>
        <taxon>Pseudomonadota</taxon>
        <taxon>Gammaproteobacteria</taxon>
        <taxon>Moraxellales</taxon>
        <taxon>Moraxellaceae</taxon>
        <taxon>Paraperlucidibaca</taxon>
    </lineage>
</organism>
<sequence length="155" mass="17687">MRPKQQGQVLWLIVIVLGSLAQLAIITIQQAAASGFSVRRIESYWQREILVEHIAGKLQSLSLQRLSAPDQQALWHPLGPLLRTACASEPRQSLTQTPCLPTTTVRWAWQLERDEASVRSWPGVLTQNYRLRVQATSRNGQSSRWLFDYEQRSLP</sequence>
<accession>A0ABW3HJT1</accession>
<evidence type="ECO:0000313" key="2">
    <source>
        <dbReference type="Proteomes" id="UP001597044"/>
    </source>
</evidence>
<protein>
    <recommendedName>
        <fullName evidence="3">Tfp pilus assembly protein PilX</fullName>
    </recommendedName>
</protein>
<proteinExistence type="predicted"/>
<dbReference type="EMBL" id="JBHTIT010000002">
    <property type="protein sequence ID" value="MFD0951024.1"/>
    <property type="molecule type" value="Genomic_DNA"/>
</dbReference>